<name>A0ABQ9YH93_9EUKA</name>
<feature type="domain" description="MyTH4" evidence="4">
    <location>
        <begin position="304"/>
        <end position="477"/>
    </location>
</feature>
<dbReference type="Gene3D" id="2.20.70.10">
    <property type="match status" value="2"/>
</dbReference>
<feature type="compositionally biased region" description="Polar residues" evidence="1">
    <location>
        <begin position="69"/>
        <end position="79"/>
    </location>
</feature>
<feature type="domain" description="WW" evidence="2">
    <location>
        <begin position="3"/>
        <end position="37"/>
    </location>
</feature>
<accession>A0ABQ9YH93</accession>
<dbReference type="Gene3D" id="1.10.555.10">
    <property type="entry name" value="Rho GTPase activation protein"/>
    <property type="match status" value="1"/>
</dbReference>
<dbReference type="SUPFAM" id="SSF51045">
    <property type="entry name" value="WW domain"/>
    <property type="match status" value="2"/>
</dbReference>
<organism evidence="5 6">
    <name type="scientific">Blattamonas nauphoetae</name>
    <dbReference type="NCBI Taxonomy" id="2049346"/>
    <lineage>
        <taxon>Eukaryota</taxon>
        <taxon>Metamonada</taxon>
        <taxon>Preaxostyla</taxon>
        <taxon>Oxymonadida</taxon>
        <taxon>Blattamonas</taxon>
    </lineage>
</organism>
<evidence type="ECO:0000313" key="5">
    <source>
        <dbReference type="EMBL" id="KAK2963131.1"/>
    </source>
</evidence>
<evidence type="ECO:0000313" key="6">
    <source>
        <dbReference type="Proteomes" id="UP001281761"/>
    </source>
</evidence>
<keyword evidence="6" id="KW-1185">Reference proteome</keyword>
<dbReference type="SUPFAM" id="SSF48350">
    <property type="entry name" value="GTPase activation domain, GAP"/>
    <property type="match status" value="1"/>
</dbReference>
<dbReference type="InterPro" id="IPR036020">
    <property type="entry name" value="WW_dom_sf"/>
</dbReference>
<evidence type="ECO:0000256" key="1">
    <source>
        <dbReference type="SAM" id="MobiDB-lite"/>
    </source>
</evidence>
<dbReference type="SMART" id="SM00139">
    <property type="entry name" value="MyTH4"/>
    <property type="match status" value="1"/>
</dbReference>
<gene>
    <name evidence="5" type="ORF">BLNAU_1664</name>
</gene>
<protein>
    <submittedName>
        <fullName evidence="5">Rho GTPase-activating protein 39</fullName>
    </submittedName>
</protein>
<dbReference type="Pfam" id="PF00784">
    <property type="entry name" value="MyTH4"/>
    <property type="match status" value="1"/>
</dbReference>
<dbReference type="InterPro" id="IPR008936">
    <property type="entry name" value="Rho_GTPase_activation_prot"/>
</dbReference>
<dbReference type="Proteomes" id="UP001281761">
    <property type="component" value="Unassembled WGS sequence"/>
</dbReference>
<dbReference type="Gene3D" id="1.25.40.530">
    <property type="entry name" value="MyTH4 domain"/>
    <property type="match status" value="1"/>
</dbReference>
<dbReference type="PANTHER" id="PTHR45876:SF8">
    <property type="entry name" value="FI04035P"/>
    <property type="match status" value="1"/>
</dbReference>
<dbReference type="PROSITE" id="PS50020">
    <property type="entry name" value="WW_DOMAIN_2"/>
    <property type="match status" value="2"/>
</dbReference>
<dbReference type="Pfam" id="PF00620">
    <property type="entry name" value="RhoGAP"/>
    <property type="match status" value="1"/>
</dbReference>
<reference evidence="5 6" key="1">
    <citation type="journal article" date="2022" name="bioRxiv">
        <title>Genomics of Preaxostyla Flagellates Illuminates Evolutionary Transitions and the Path Towards Mitochondrial Loss.</title>
        <authorList>
            <person name="Novak L.V.F."/>
            <person name="Treitli S.C."/>
            <person name="Pyrih J."/>
            <person name="Halakuc P."/>
            <person name="Pipaliya S.V."/>
            <person name="Vacek V."/>
            <person name="Brzon O."/>
            <person name="Soukal P."/>
            <person name="Eme L."/>
            <person name="Dacks J.B."/>
            <person name="Karnkowska A."/>
            <person name="Elias M."/>
            <person name="Hampl V."/>
        </authorList>
    </citation>
    <scope>NUCLEOTIDE SEQUENCE [LARGE SCALE GENOMIC DNA]</scope>
    <source>
        <strain evidence="5">NAU3</strain>
        <tissue evidence="5">Gut</tissue>
    </source>
</reference>
<dbReference type="InterPro" id="IPR000857">
    <property type="entry name" value="MyTH4_dom"/>
</dbReference>
<dbReference type="PANTHER" id="PTHR45876">
    <property type="entry name" value="FI04035P"/>
    <property type="match status" value="1"/>
</dbReference>
<dbReference type="PROSITE" id="PS50238">
    <property type="entry name" value="RHOGAP"/>
    <property type="match status" value="1"/>
</dbReference>
<dbReference type="SMART" id="SM00324">
    <property type="entry name" value="RhoGAP"/>
    <property type="match status" value="1"/>
</dbReference>
<dbReference type="InterPro" id="IPR000198">
    <property type="entry name" value="RhoGAP_dom"/>
</dbReference>
<dbReference type="CDD" id="cd00201">
    <property type="entry name" value="WW"/>
    <property type="match status" value="2"/>
</dbReference>
<dbReference type="PROSITE" id="PS51016">
    <property type="entry name" value="MYTH4"/>
    <property type="match status" value="1"/>
</dbReference>
<feature type="domain" description="Rho-GAP" evidence="3">
    <location>
        <begin position="530"/>
        <end position="734"/>
    </location>
</feature>
<dbReference type="Pfam" id="PF00397">
    <property type="entry name" value="WW"/>
    <property type="match status" value="1"/>
</dbReference>
<comment type="caution">
    <text evidence="5">The sequence shown here is derived from an EMBL/GenBank/DDBJ whole genome shotgun (WGS) entry which is preliminary data.</text>
</comment>
<feature type="region of interest" description="Disordered" evidence="1">
    <location>
        <begin position="28"/>
        <end position="199"/>
    </location>
</feature>
<dbReference type="SMART" id="SM00456">
    <property type="entry name" value="WW"/>
    <property type="match status" value="2"/>
</dbReference>
<dbReference type="PROSITE" id="PS01159">
    <property type="entry name" value="WW_DOMAIN_1"/>
    <property type="match status" value="2"/>
</dbReference>
<evidence type="ECO:0000259" key="3">
    <source>
        <dbReference type="PROSITE" id="PS50238"/>
    </source>
</evidence>
<feature type="compositionally biased region" description="Pro residues" evidence="1">
    <location>
        <begin position="102"/>
        <end position="195"/>
    </location>
</feature>
<evidence type="ECO:0000259" key="4">
    <source>
        <dbReference type="PROSITE" id="PS51016"/>
    </source>
</evidence>
<feature type="domain" description="WW" evidence="2">
    <location>
        <begin position="48"/>
        <end position="82"/>
    </location>
</feature>
<dbReference type="InterPro" id="IPR038185">
    <property type="entry name" value="MyTH4_dom_sf"/>
</dbReference>
<evidence type="ECO:0000259" key="2">
    <source>
        <dbReference type="PROSITE" id="PS50020"/>
    </source>
</evidence>
<sequence length="751" mass="83206">MEPILPEGWKSAINQKNNKRYYYNSVTKENTYQPPPGTKFPTATPDSSDLPPEWSSQVDQRSGKVYYFNRTTKQTSWTKPTIAPPLEPVKEQVPVIETLPEPAQPQEPPTPSLPPPPSALPSEPEPPQNLPSLPLPPENLPPPPGNLPPPPSDLPPLPADLPPPPTGLPPPPGDLPPPPTDLPPPPTDLPPPPADLTPALQRRDSVHDIAQPPTQPKPAALRRIVSVNYGHTPLNFELLEKAKSNASVLSSASQQGSATRTIPTNLKEEISAFKMTGFAKQHFQEQKTGRFKKKIVPLSKLLVFQSTPLSNPLLKSVPAKQVKEALKNFDDILIFIGVKPTKLPASLSAQRIIQRGQNIPTLRDEIYAQMCKQTNTTVKEGDDAQPEPLPFDQREKAWQLMMLCCDSFAPSRDFERTLLASLDEVISSGDDSKDGMSNEERLKVIMYAQFSLGKLQATVETGGKVAPTFGKGMLKKTGKDEVDSAVTNALSELQNLHSSKKVFGCTLEDVIFRQAQPNFIDFSQTNGFNFDVTQFQIPFILVYLTQLVIKSEALKVEGVFRRSVDFSEIEEDVKLLNRGVYKLPSTNPLTFSVLVKNLFKVLPIPAIPYSIYDRAIQVVRGTASKDPNMATIIGVKDLPESDLTTNVLLFAEVNLSPLTSLTLKYLMRLLRQVVLPDNKSTNRMDVNNLAIIFTPSLMRMNSDNPKECIKNLADETSFVFQLIQSLSPTEEEEALFQQYDQIANDFINSLL</sequence>
<dbReference type="EMBL" id="JARBJD010000007">
    <property type="protein sequence ID" value="KAK2963131.1"/>
    <property type="molecule type" value="Genomic_DNA"/>
</dbReference>
<proteinExistence type="predicted"/>
<dbReference type="InterPro" id="IPR001202">
    <property type="entry name" value="WW_dom"/>
</dbReference>